<sequence>MWAVIDIGSNTIRLVIYTIDNGHPRPMLNKKYAVGLAAYIDKANCIKQEGINILLDVLADINTILRYIHPECVLPFGTAALRNSANGDEIVSLIKERCGMAVRILSGEEEAVFDYYGAMLEGIGDDGLLVDVGGGSTELTLFKDRKIISALSIPLGSLNLYRTHVDGILPTQKEAHKIKKTINDYLDKLADNELMHNNTIYCVGGTARAALKIMRDRYLPSGREEDNSYTRSQLKGMLDNIEKNRKQLMHNILCLSPDRIHTLIPGLLAFYTVAKHYDSNKLVTISLGVREGYLMHHLGERGNTRE</sequence>
<dbReference type="Gene3D" id="3.30.420.150">
    <property type="entry name" value="Exopolyphosphatase. Domain 2"/>
    <property type="match status" value="1"/>
</dbReference>
<comment type="similarity">
    <text evidence="1">Belongs to the GppA/Ppx family.</text>
</comment>
<evidence type="ECO:0000313" key="3">
    <source>
        <dbReference type="EMBL" id="HIS23801.1"/>
    </source>
</evidence>
<dbReference type="CDD" id="cd24052">
    <property type="entry name" value="ASKHA_NBD_HpPPX-GppA-like"/>
    <property type="match status" value="1"/>
</dbReference>
<dbReference type="PANTHER" id="PTHR30005">
    <property type="entry name" value="EXOPOLYPHOSPHATASE"/>
    <property type="match status" value="1"/>
</dbReference>
<organism evidence="3 4">
    <name type="scientific">Candidatus Faeciplasma gallinarum</name>
    <dbReference type="NCBI Taxonomy" id="2840799"/>
    <lineage>
        <taxon>Bacteria</taxon>
        <taxon>Bacillati</taxon>
        <taxon>Bacillota</taxon>
        <taxon>Clostridia</taxon>
        <taxon>Eubacteriales</taxon>
        <taxon>Oscillospiraceae</taxon>
        <taxon>Oscillospiraceae incertae sedis</taxon>
        <taxon>Candidatus Faeciplasma</taxon>
    </lineage>
</organism>
<name>A0A9D1EM93_9FIRM</name>
<gene>
    <name evidence="3" type="ORF">IAD01_00115</name>
</gene>
<dbReference type="EMBL" id="DVIR01000002">
    <property type="protein sequence ID" value="HIS23801.1"/>
    <property type="molecule type" value="Genomic_DNA"/>
</dbReference>
<evidence type="ECO:0000256" key="1">
    <source>
        <dbReference type="ARBA" id="ARBA00007125"/>
    </source>
</evidence>
<dbReference type="InterPro" id="IPR003695">
    <property type="entry name" value="Ppx_GppA_N"/>
</dbReference>
<dbReference type="Gene3D" id="3.30.420.40">
    <property type="match status" value="1"/>
</dbReference>
<dbReference type="PANTHER" id="PTHR30005:SF0">
    <property type="entry name" value="RETROGRADE REGULATION PROTEIN 2"/>
    <property type="match status" value="1"/>
</dbReference>
<dbReference type="InterPro" id="IPR050273">
    <property type="entry name" value="GppA/Ppx_hydrolase"/>
</dbReference>
<dbReference type="Pfam" id="PF02541">
    <property type="entry name" value="Ppx-GppA"/>
    <property type="match status" value="1"/>
</dbReference>
<feature type="domain" description="Ppx/GppA phosphatase N-terminal" evidence="2">
    <location>
        <begin position="15"/>
        <end position="298"/>
    </location>
</feature>
<comment type="caution">
    <text evidence="3">The sequence shown here is derived from an EMBL/GenBank/DDBJ whole genome shotgun (WGS) entry which is preliminary data.</text>
</comment>
<reference evidence="3" key="1">
    <citation type="submission" date="2020-10" db="EMBL/GenBank/DDBJ databases">
        <authorList>
            <person name="Gilroy R."/>
        </authorList>
    </citation>
    <scope>NUCLEOTIDE SEQUENCE</scope>
    <source>
        <strain evidence="3">CHK157-1446</strain>
    </source>
</reference>
<dbReference type="Proteomes" id="UP000823982">
    <property type="component" value="Unassembled WGS sequence"/>
</dbReference>
<evidence type="ECO:0000313" key="4">
    <source>
        <dbReference type="Proteomes" id="UP000823982"/>
    </source>
</evidence>
<evidence type="ECO:0000259" key="2">
    <source>
        <dbReference type="Pfam" id="PF02541"/>
    </source>
</evidence>
<dbReference type="SUPFAM" id="SSF53067">
    <property type="entry name" value="Actin-like ATPase domain"/>
    <property type="match status" value="2"/>
</dbReference>
<proteinExistence type="inferred from homology"/>
<protein>
    <recommendedName>
        <fullName evidence="2">Ppx/GppA phosphatase N-terminal domain-containing protein</fullName>
    </recommendedName>
</protein>
<dbReference type="InterPro" id="IPR043129">
    <property type="entry name" value="ATPase_NBD"/>
</dbReference>
<reference evidence="3" key="2">
    <citation type="journal article" date="2021" name="PeerJ">
        <title>Extensive microbial diversity within the chicken gut microbiome revealed by metagenomics and culture.</title>
        <authorList>
            <person name="Gilroy R."/>
            <person name="Ravi A."/>
            <person name="Getino M."/>
            <person name="Pursley I."/>
            <person name="Horton D.L."/>
            <person name="Alikhan N.F."/>
            <person name="Baker D."/>
            <person name="Gharbi K."/>
            <person name="Hall N."/>
            <person name="Watson M."/>
            <person name="Adriaenssens E.M."/>
            <person name="Foster-Nyarko E."/>
            <person name="Jarju S."/>
            <person name="Secka A."/>
            <person name="Antonio M."/>
            <person name="Oren A."/>
            <person name="Chaudhuri R.R."/>
            <person name="La Ragione R."/>
            <person name="Hildebrand F."/>
            <person name="Pallen M.J."/>
        </authorList>
    </citation>
    <scope>NUCLEOTIDE SEQUENCE</scope>
    <source>
        <strain evidence="3">CHK157-1446</strain>
    </source>
</reference>
<dbReference type="AlphaFoldDB" id="A0A9D1EM93"/>
<accession>A0A9D1EM93</accession>
<dbReference type="GO" id="GO:0006357">
    <property type="term" value="P:regulation of transcription by RNA polymerase II"/>
    <property type="evidence" value="ECO:0007669"/>
    <property type="project" value="TreeGrafter"/>
</dbReference>